<dbReference type="EMBL" id="JQ340389">
    <property type="protein sequence ID" value="AFB83973.1"/>
    <property type="molecule type" value="Genomic_DNA"/>
</dbReference>
<evidence type="ECO:0000313" key="2">
    <source>
        <dbReference type="Proteomes" id="UP000007520"/>
    </source>
</evidence>
<evidence type="ECO:0000313" key="1">
    <source>
        <dbReference type="EMBL" id="AFB83973.1"/>
    </source>
</evidence>
<name>H6WXK7_9CAUD</name>
<reference evidence="1 2" key="1">
    <citation type="journal article" date="2012" name="J. Virol.">
        <title>Complete Genome Sequence of a Novel Marine Siphovirus, pVp-1, Infecting Vibrio parahaemolyticus.</title>
        <authorList>
            <person name="Kim J.H."/>
            <person name="Jun J.W."/>
            <person name="Choresca C.H."/>
            <person name="Shin S.P."/>
            <person name="Han J.E."/>
            <person name="Park S.C."/>
        </authorList>
    </citation>
    <scope>NUCLEOTIDE SEQUENCE [LARGE SCALE GENOMIC DNA]</scope>
</reference>
<sequence length="83" mass="9818">MVSGMWPKKYQIEHMLCEVAYSFPKVFHSLLITDDSNKEYTARVCSEKCEPLIVTKKTWEYDKLILEVEQRLLEINDVKGNTY</sequence>
<accession>H6WXK7</accession>
<dbReference type="KEGG" id="vg:14013382"/>
<dbReference type="RefSeq" id="YP_007007939.1">
    <property type="nucleotide sequence ID" value="NC_019529.1"/>
</dbReference>
<dbReference type="GeneID" id="14013382"/>
<protein>
    <submittedName>
        <fullName evidence="1">Uncharacterized protein</fullName>
    </submittedName>
</protein>
<organism evidence="1 2">
    <name type="scientific">Vibrio phage pVp-1</name>
    <dbReference type="NCBI Taxonomy" id="1150989"/>
    <lineage>
        <taxon>Viruses</taxon>
        <taxon>Duplodnaviria</taxon>
        <taxon>Heunggongvirae</taxon>
        <taxon>Uroviricota</taxon>
        <taxon>Caudoviricetes</taxon>
        <taxon>Demerecviridae</taxon>
        <taxon>Ermolyevavirinae</taxon>
        <taxon>Vipunavirus</taxon>
        <taxon>Vipunavirus pVp1</taxon>
    </lineage>
</organism>
<keyword evidence="2" id="KW-1185">Reference proteome</keyword>
<dbReference type="Proteomes" id="UP000007520">
    <property type="component" value="Segment"/>
</dbReference>
<proteinExistence type="predicted"/>
<gene>
    <name evidence="1" type="ORF">pVp-1_0116</name>
</gene>